<feature type="domain" description="Ketoreductase" evidence="4">
    <location>
        <begin position="5"/>
        <end position="182"/>
    </location>
</feature>
<proteinExistence type="inferred from homology"/>
<evidence type="ECO:0000256" key="3">
    <source>
        <dbReference type="RuleBase" id="RU000363"/>
    </source>
</evidence>
<dbReference type="AlphaFoldDB" id="A0A2W5HJA0"/>
<dbReference type="InterPro" id="IPR036291">
    <property type="entry name" value="NAD(P)-bd_dom_sf"/>
</dbReference>
<dbReference type="EMBL" id="QFOT01000162">
    <property type="protein sequence ID" value="PZP53839.1"/>
    <property type="molecule type" value="Genomic_DNA"/>
</dbReference>
<evidence type="ECO:0000256" key="1">
    <source>
        <dbReference type="ARBA" id="ARBA00006484"/>
    </source>
</evidence>
<sequence>MYKPKIVFITGATGDFGKAFARKFADLGCVLILHGRNAEKLESLRQEFSVPVHTALFDITDRAAMEQAITELPSPFKNIELLINNAGGALGLEKAQESSLDDWDQMVAMNVSGLMRMTRLLLPIMIDRKCGHIINIGSTAGNYPYPGGHVYCASKAFVKQFSLSLRSDLQGTNIRVTNIEPGMVQTQFSLARFKGDAQKANAVYANTTPLMAEDVAESVVWAATLPPHVNINRIEMMPTTQSPGALQVERL</sequence>
<dbReference type="PRINTS" id="PR00081">
    <property type="entry name" value="GDHRDH"/>
</dbReference>
<dbReference type="InterPro" id="IPR057326">
    <property type="entry name" value="KR_dom"/>
</dbReference>
<dbReference type="SMART" id="SM00822">
    <property type="entry name" value="PKS_KR"/>
    <property type="match status" value="1"/>
</dbReference>
<evidence type="ECO:0000313" key="6">
    <source>
        <dbReference type="Proteomes" id="UP000249739"/>
    </source>
</evidence>
<evidence type="ECO:0000256" key="2">
    <source>
        <dbReference type="ARBA" id="ARBA00023002"/>
    </source>
</evidence>
<dbReference type="PANTHER" id="PTHR42901">
    <property type="entry name" value="ALCOHOL DEHYDROGENASE"/>
    <property type="match status" value="1"/>
</dbReference>
<comment type="similarity">
    <text evidence="1 3">Belongs to the short-chain dehydrogenases/reductases (SDR) family.</text>
</comment>
<dbReference type="SUPFAM" id="SSF51735">
    <property type="entry name" value="NAD(P)-binding Rossmann-fold domains"/>
    <property type="match status" value="1"/>
</dbReference>
<dbReference type="Pfam" id="PF00106">
    <property type="entry name" value="adh_short"/>
    <property type="match status" value="1"/>
</dbReference>
<dbReference type="PROSITE" id="PS00061">
    <property type="entry name" value="ADH_SHORT"/>
    <property type="match status" value="1"/>
</dbReference>
<dbReference type="Gene3D" id="3.40.50.720">
    <property type="entry name" value="NAD(P)-binding Rossmann-like Domain"/>
    <property type="match status" value="1"/>
</dbReference>
<organism evidence="5 6">
    <name type="scientific">Micavibrio aeruginosavorus</name>
    <dbReference type="NCBI Taxonomy" id="349221"/>
    <lineage>
        <taxon>Bacteria</taxon>
        <taxon>Pseudomonadati</taxon>
        <taxon>Bdellovibrionota</taxon>
        <taxon>Bdellovibrionia</taxon>
        <taxon>Bdellovibrionales</taxon>
        <taxon>Pseudobdellovibrionaceae</taxon>
        <taxon>Micavibrio</taxon>
    </lineage>
</organism>
<dbReference type="GO" id="GO:0016616">
    <property type="term" value="F:oxidoreductase activity, acting on the CH-OH group of donors, NAD or NADP as acceptor"/>
    <property type="evidence" value="ECO:0007669"/>
    <property type="project" value="UniProtKB-ARBA"/>
</dbReference>
<name>A0A2W5HJA0_9BACT</name>
<dbReference type="PANTHER" id="PTHR42901:SF1">
    <property type="entry name" value="ALCOHOL DEHYDROGENASE"/>
    <property type="match status" value="1"/>
</dbReference>
<dbReference type="FunFam" id="3.40.50.720:FF:000047">
    <property type="entry name" value="NADP-dependent L-serine/L-allo-threonine dehydrogenase"/>
    <property type="match status" value="1"/>
</dbReference>
<keyword evidence="2" id="KW-0560">Oxidoreductase</keyword>
<dbReference type="InterPro" id="IPR020904">
    <property type="entry name" value="Sc_DH/Rdtase_CS"/>
</dbReference>
<accession>A0A2W5HJA0</accession>
<protein>
    <submittedName>
        <fullName evidence="5">NAD(P)-dependent oxidoreductase</fullName>
    </submittedName>
</protein>
<dbReference type="InterPro" id="IPR002347">
    <property type="entry name" value="SDR_fam"/>
</dbReference>
<gene>
    <name evidence="5" type="ORF">DI586_10605</name>
</gene>
<dbReference type="Proteomes" id="UP000249739">
    <property type="component" value="Unassembled WGS sequence"/>
</dbReference>
<dbReference type="PRINTS" id="PR00080">
    <property type="entry name" value="SDRFAMILY"/>
</dbReference>
<evidence type="ECO:0000313" key="5">
    <source>
        <dbReference type="EMBL" id="PZP53839.1"/>
    </source>
</evidence>
<comment type="caution">
    <text evidence="5">The sequence shown here is derived from an EMBL/GenBank/DDBJ whole genome shotgun (WGS) entry which is preliminary data.</text>
</comment>
<reference evidence="5 6" key="1">
    <citation type="submission" date="2017-08" db="EMBL/GenBank/DDBJ databases">
        <title>Infants hospitalized years apart are colonized by the same room-sourced microbial strains.</title>
        <authorList>
            <person name="Brooks B."/>
            <person name="Olm M.R."/>
            <person name="Firek B.A."/>
            <person name="Baker R."/>
            <person name="Thomas B.C."/>
            <person name="Morowitz M.J."/>
            <person name="Banfield J.F."/>
        </authorList>
    </citation>
    <scope>NUCLEOTIDE SEQUENCE [LARGE SCALE GENOMIC DNA]</scope>
    <source>
        <strain evidence="5">S2_006_000_R2_64</strain>
    </source>
</reference>
<evidence type="ECO:0000259" key="4">
    <source>
        <dbReference type="SMART" id="SM00822"/>
    </source>
</evidence>